<comment type="caution">
    <text evidence="1">The sequence shown here is derived from an EMBL/GenBank/DDBJ whole genome shotgun (WGS) entry which is preliminary data.</text>
</comment>
<proteinExistence type="predicted"/>
<feature type="non-terminal residue" evidence="1">
    <location>
        <position position="1"/>
    </location>
</feature>
<name>A0AAD7HL45_9AGAR</name>
<dbReference type="PANTHER" id="PTHR46579:SF1">
    <property type="entry name" value="F5_8 TYPE C DOMAIN-CONTAINING PROTEIN"/>
    <property type="match status" value="1"/>
</dbReference>
<dbReference type="Proteomes" id="UP001215598">
    <property type="component" value="Unassembled WGS sequence"/>
</dbReference>
<dbReference type="PANTHER" id="PTHR46579">
    <property type="entry name" value="F5/8 TYPE C DOMAIN-CONTAINING PROTEIN-RELATED"/>
    <property type="match status" value="1"/>
</dbReference>
<protein>
    <submittedName>
        <fullName evidence="1">Uncharacterized protein</fullName>
    </submittedName>
</protein>
<reference evidence="1" key="1">
    <citation type="submission" date="2023-03" db="EMBL/GenBank/DDBJ databases">
        <title>Massive genome expansion in bonnet fungi (Mycena s.s.) driven by repeated elements and novel gene families across ecological guilds.</title>
        <authorList>
            <consortium name="Lawrence Berkeley National Laboratory"/>
            <person name="Harder C.B."/>
            <person name="Miyauchi S."/>
            <person name="Viragh M."/>
            <person name="Kuo A."/>
            <person name="Thoen E."/>
            <person name="Andreopoulos B."/>
            <person name="Lu D."/>
            <person name="Skrede I."/>
            <person name="Drula E."/>
            <person name="Henrissat B."/>
            <person name="Morin E."/>
            <person name="Kohler A."/>
            <person name="Barry K."/>
            <person name="LaButti K."/>
            <person name="Morin E."/>
            <person name="Salamov A."/>
            <person name="Lipzen A."/>
            <person name="Mereny Z."/>
            <person name="Hegedus B."/>
            <person name="Baldrian P."/>
            <person name="Stursova M."/>
            <person name="Weitz H."/>
            <person name="Taylor A."/>
            <person name="Grigoriev I.V."/>
            <person name="Nagy L.G."/>
            <person name="Martin F."/>
            <person name="Kauserud H."/>
        </authorList>
    </citation>
    <scope>NUCLEOTIDE SEQUENCE</scope>
    <source>
        <strain evidence="1">CBHHK182m</strain>
    </source>
</reference>
<dbReference type="AlphaFoldDB" id="A0AAD7HL45"/>
<gene>
    <name evidence="1" type="ORF">B0H16DRAFT_1334762</name>
</gene>
<evidence type="ECO:0000313" key="2">
    <source>
        <dbReference type="Proteomes" id="UP001215598"/>
    </source>
</evidence>
<evidence type="ECO:0000313" key="1">
    <source>
        <dbReference type="EMBL" id="KAJ7722307.1"/>
    </source>
</evidence>
<organism evidence="1 2">
    <name type="scientific">Mycena metata</name>
    <dbReference type="NCBI Taxonomy" id="1033252"/>
    <lineage>
        <taxon>Eukaryota</taxon>
        <taxon>Fungi</taxon>
        <taxon>Dikarya</taxon>
        <taxon>Basidiomycota</taxon>
        <taxon>Agaricomycotina</taxon>
        <taxon>Agaricomycetes</taxon>
        <taxon>Agaricomycetidae</taxon>
        <taxon>Agaricales</taxon>
        <taxon>Marasmiineae</taxon>
        <taxon>Mycenaceae</taxon>
        <taxon>Mycena</taxon>
    </lineage>
</organism>
<keyword evidence="2" id="KW-1185">Reference proteome</keyword>
<sequence>YTSKYFMCDHCDAPFYALVHPDTFNSTKFKLRDPWRYLKYAFRARDASEAVAEEISRRRGVRYSVMDELVNWLPSVSGLSDLMHCIFGTLIKHLCKNILYKNGMIDTEAARKLEEFFSSLIWPPSISRLPPSVARGAGSIKADQWRSQITVFFVGLFMAWQIDGEIPDHLMATNPNPTEADINAIKTVKMDRSLRRHFETVVQFTASVRILTSHSISPNEVKRGCTMLEHAIQTWVAMHCHLVPYFHLATHLEPQFLRCGPGPGWWTFGYERNNGFLGRFNTNGHSGGEMEGTMMRGWWKATLIQDLVRAMHTCLLLQI</sequence>
<accession>A0AAD7HL45</accession>
<dbReference type="EMBL" id="JARKIB010000221">
    <property type="protein sequence ID" value="KAJ7722307.1"/>
    <property type="molecule type" value="Genomic_DNA"/>
</dbReference>